<feature type="compositionally biased region" description="Basic and acidic residues" evidence="1">
    <location>
        <begin position="996"/>
        <end position="1018"/>
    </location>
</feature>
<dbReference type="Proteomes" id="UP001213000">
    <property type="component" value="Unassembled WGS sequence"/>
</dbReference>
<dbReference type="Gene3D" id="1.20.58.1520">
    <property type="match status" value="1"/>
</dbReference>
<dbReference type="SUPFAM" id="SSF51905">
    <property type="entry name" value="FAD/NAD(P)-binding domain"/>
    <property type="match status" value="1"/>
</dbReference>
<dbReference type="InterPro" id="IPR036188">
    <property type="entry name" value="FAD/NAD-bd_sf"/>
</dbReference>
<dbReference type="PRINTS" id="PR00420">
    <property type="entry name" value="RNGMNOXGNASE"/>
</dbReference>
<dbReference type="InterPro" id="IPR007145">
    <property type="entry name" value="MAP65_Ase1_PRC1"/>
</dbReference>
<dbReference type="PANTHER" id="PTHR19321">
    <property type="entry name" value="PROTEIN REGULATOR OF CYTOKINESIS 1 PRC1-RELATED"/>
    <property type="match status" value="1"/>
</dbReference>
<evidence type="ECO:0000313" key="2">
    <source>
        <dbReference type="EMBL" id="KAJ3569818.1"/>
    </source>
</evidence>
<name>A0AAD5VUH2_9AGAR</name>
<dbReference type="GO" id="GO:0005737">
    <property type="term" value="C:cytoplasm"/>
    <property type="evidence" value="ECO:0007669"/>
    <property type="project" value="TreeGrafter"/>
</dbReference>
<feature type="region of interest" description="Disordered" evidence="1">
    <location>
        <begin position="1193"/>
        <end position="1261"/>
    </location>
</feature>
<dbReference type="EMBL" id="JANIEX010000268">
    <property type="protein sequence ID" value="KAJ3569818.1"/>
    <property type="molecule type" value="Genomic_DNA"/>
</dbReference>
<dbReference type="GO" id="GO:0008017">
    <property type="term" value="F:microtubule binding"/>
    <property type="evidence" value="ECO:0007669"/>
    <property type="project" value="InterPro"/>
</dbReference>
<dbReference type="GO" id="GO:1990023">
    <property type="term" value="C:mitotic spindle midzone"/>
    <property type="evidence" value="ECO:0007669"/>
    <property type="project" value="TreeGrafter"/>
</dbReference>
<dbReference type="AlphaFoldDB" id="A0AAD5VUH2"/>
<proteinExistence type="predicted"/>
<gene>
    <name evidence="2" type="ORF">NP233_g4799</name>
</gene>
<comment type="caution">
    <text evidence="2">The sequence shown here is derived from an EMBL/GenBank/DDBJ whole genome shotgun (WGS) entry which is preliminary data.</text>
</comment>
<keyword evidence="3" id="KW-1185">Reference proteome</keyword>
<reference evidence="2" key="1">
    <citation type="submission" date="2022-07" db="EMBL/GenBank/DDBJ databases">
        <title>Genome Sequence of Leucocoprinus birnbaumii.</title>
        <authorList>
            <person name="Buettner E."/>
        </authorList>
    </citation>
    <scope>NUCLEOTIDE SEQUENCE</scope>
    <source>
        <strain evidence="2">VT141</strain>
    </source>
</reference>
<feature type="compositionally biased region" description="Polar residues" evidence="1">
    <location>
        <begin position="1100"/>
        <end position="1110"/>
    </location>
</feature>
<feature type="compositionally biased region" description="Basic and acidic residues" evidence="1">
    <location>
        <begin position="1218"/>
        <end position="1232"/>
    </location>
</feature>
<dbReference type="Gene3D" id="3.50.50.60">
    <property type="entry name" value="FAD/NAD(P)-binding domain"/>
    <property type="match status" value="1"/>
</dbReference>
<dbReference type="GO" id="GO:0051256">
    <property type="term" value="P:mitotic spindle midzone assembly"/>
    <property type="evidence" value="ECO:0007669"/>
    <property type="project" value="TreeGrafter"/>
</dbReference>
<evidence type="ECO:0000313" key="3">
    <source>
        <dbReference type="Proteomes" id="UP001213000"/>
    </source>
</evidence>
<evidence type="ECO:0000256" key="1">
    <source>
        <dbReference type="SAM" id="MobiDB-lite"/>
    </source>
</evidence>
<dbReference type="PANTHER" id="PTHR19321:SF41">
    <property type="entry name" value="FASCETTO-RELATED"/>
    <property type="match status" value="1"/>
</dbReference>
<organism evidence="2 3">
    <name type="scientific">Leucocoprinus birnbaumii</name>
    <dbReference type="NCBI Taxonomy" id="56174"/>
    <lineage>
        <taxon>Eukaryota</taxon>
        <taxon>Fungi</taxon>
        <taxon>Dikarya</taxon>
        <taxon>Basidiomycota</taxon>
        <taxon>Agaricomycotina</taxon>
        <taxon>Agaricomycetes</taxon>
        <taxon>Agaricomycetidae</taxon>
        <taxon>Agaricales</taxon>
        <taxon>Agaricineae</taxon>
        <taxon>Agaricaceae</taxon>
        <taxon>Leucocoprinus</taxon>
    </lineage>
</organism>
<feature type="region of interest" description="Disordered" evidence="1">
    <location>
        <begin position="1056"/>
        <end position="1181"/>
    </location>
</feature>
<sequence length="1261" mass="141121">MPGHHIGTSKDTSRNEILNVTVIGGGIAGRDESSLAMWGGQVRFRVFRSVKESCYFDTDAEVFRLPPNGTLCLNRWGLKTLLDRYSQKFMKYSFAHTEDDDMVGTLLLNEMLQHEAFVNHDVADYAFLQDYDVWDWLYELATDSGVTFKVDSQVIEIDSPTSTITLQSGEKVVSDFIVGADGINGVARSVVTGNNPDTSGGRYLTVACTIPCDEFHKDQDLASVLNESTWLMWGGDGVHMQGQVGKGASTYTLTLGYVVPDEAVLDPSMGIFQWTDRFTLNDLKFIDYRKFSGRNLKLLNLAKNARAYMNIHVEQQPLEDLVCENGKVVLVGAAAHGMVPALHHNVALGLEDAEALGYFFSRVQSRSLVSRFLYAYEEIRSPRLTHTNQVDVSLRNSMISPKGPAREQFDAFFAKASESGGIDELNDENLLLLWSDILIMWLYDASEKVEDWWSKWEHGILRDLDSEPKAETQIYNQNFLNRHFRPIVTLSLTPNQTVHTNTLPLQAKAATMSAQETTTALTDLLNSLHTHLQTQTQLLPVLHSQLGLPSNALEEDLKALHEELMRGVERHVESRRKEVEDWMARCDVVENECIRYSKALGGNVKSMGNTVGELRKELVLPKRYTLVAEYQEKLRQLYHSKLEQLMTIMNRIHSLARTLGSSYFSMDILEPTAAAGENVLDPESHRDVTPERFLKLEKEIVRGKAEVGNRLSQLSKAFLHLDYLHSELGISPPSLEGVGSSSNSPSYQFTFTSSSKSTSPISDPFLNTPTPFSRTSACNLRAAEGSDAEHQRTFARFIARIEEAEDEDLVENQNPPFGLENVEPTLGLLSWAKGLQASLEDLKRKRESHIQSIYDQLESLWRRLGVDEAAMDAFVENHRGSTDEVVQEYEEELERMLELKRDRMGTFINSAREEIVKLWDDLMIGDDERADFSPFVDDEHTEELLTIHEDEIRRLKEERRTKAPLLASIRKYFDICEEEKELALAAADQTRLLGRGPRDPGRLLREEKMRKRVSKEKPRLEQDLLVSIPTWEQETGRPFLVNGDPFLPRLMEAVTAADQENKRRPTRPGSVPPRATTPVNSTNSNGHAGGSRAVTPAVRPSSSASQSVPNKRQKLNDGQKNVRAPLSNHRGNNVQARLEPPTKTPGTTRKPSTVKKSRTQQRTLGHGRTPSTTAYPAGLRSVSADVKGSSIPAYGRSHNASKSLPGAGSAALRKASRAKRESFKPRPSEDHPNLGLSGGIGNPRWGGTFTSSLKEEAGEDI</sequence>
<accession>A0AAD5VUH2</accession>
<feature type="compositionally biased region" description="Polar residues" evidence="1">
    <location>
        <begin position="1077"/>
        <end position="1086"/>
    </location>
</feature>
<dbReference type="Pfam" id="PF03999">
    <property type="entry name" value="MAP65_ASE1"/>
    <property type="match status" value="1"/>
</dbReference>
<protein>
    <submittedName>
        <fullName evidence="2">Uncharacterized protein</fullName>
    </submittedName>
</protein>
<feature type="region of interest" description="Disordered" evidence="1">
    <location>
        <begin position="993"/>
        <end position="1018"/>
    </location>
</feature>